<gene>
    <name evidence="11" type="primary">soat2</name>
</gene>
<keyword evidence="3" id="KW-0808">Transferase</keyword>
<dbReference type="GO" id="GO:0015485">
    <property type="term" value="F:cholesterol binding"/>
    <property type="evidence" value="ECO:0007669"/>
    <property type="project" value="TreeGrafter"/>
</dbReference>
<dbReference type="PANTHER" id="PTHR10408:SF10">
    <property type="entry name" value="STEROL O-ACYLTRANSFERASE 2"/>
    <property type="match status" value="1"/>
</dbReference>
<dbReference type="PANTHER" id="PTHR10408">
    <property type="entry name" value="STEROL O-ACYLTRANSFERASE"/>
    <property type="match status" value="1"/>
</dbReference>
<dbReference type="Proteomes" id="UP000694558">
    <property type="component" value="Chromosome 6"/>
</dbReference>
<dbReference type="Pfam" id="PF03062">
    <property type="entry name" value="MBOAT"/>
    <property type="match status" value="1"/>
</dbReference>
<dbReference type="GeneTree" id="ENSGT00950000183081"/>
<dbReference type="InterPro" id="IPR004299">
    <property type="entry name" value="MBOAT_fam"/>
</dbReference>
<evidence type="ECO:0000256" key="4">
    <source>
        <dbReference type="ARBA" id="ARBA00022692"/>
    </source>
</evidence>
<evidence type="ECO:0000256" key="8">
    <source>
        <dbReference type="ARBA" id="ARBA00023315"/>
    </source>
</evidence>
<reference evidence="11" key="1">
    <citation type="submission" date="2023-05" db="EMBL/GenBank/DDBJ databases">
        <title>High-quality long-read genome of Scophthalmus maximus.</title>
        <authorList>
            <person name="Lien S."/>
            <person name="Martinez P."/>
        </authorList>
    </citation>
    <scope>NUCLEOTIDE SEQUENCE [LARGE SCALE GENOMIC DNA]</scope>
</reference>
<dbReference type="Ensembl" id="ENSSMAT00000078966.1">
    <property type="protein sequence ID" value="ENSSMAP00000059868.1"/>
    <property type="gene ID" value="ENSSMAG00000012714.2"/>
</dbReference>
<feature type="transmembrane region" description="Helical" evidence="10">
    <location>
        <begin position="197"/>
        <end position="221"/>
    </location>
</feature>
<keyword evidence="6 10" id="KW-1133">Transmembrane helix</keyword>
<dbReference type="GO" id="GO:0000062">
    <property type="term" value="F:fatty-acyl-CoA binding"/>
    <property type="evidence" value="ECO:0007669"/>
    <property type="project" value="TreeGrafter"/>
</dbReference>
<sequence length="372" mass="43409">MISVSSSCLCFRSEKMDDGKVFTDRPSLLDELFEISHIRTIYHMFIAVLLIFCLSTLAVDYIDQGRLVLEFDLLFFAFGNLGTVIQAWLVMFVYTLFVPYYTLVFWGSLYHTFPSKLGLSLGTGLILSSIQTCVLGLYPIYVVVDNQLPPASRFIVILEQIRFLMKSYSYIRETAPVVMKDTPKEGESPTLPTFSSYLYFLFCIMLLLLCFFAFLHCWLNLFGELLRFADRIFYKDWWNSTSFANYYRTWNVVVHDWLYYYGYRDFLWLSKRKFRAAAMLSVFIVSAVVHEYALTMGLGFFYPVMFCLFAVFGVVFNFTMNDKRQSPVFNIIMWACLFLGQGVQVCLYSQEWYAQIHCPRKEVCAPRTAHVS</sequence>
<feature type="transmembrane region" description="Helical" evidence="10">
    <location>
        <begin position="41"/>
        <end position="62"/>
    </location>
</feature>
<feature type="transmembrane region" description="Helical" evidence="10">
    <location>
        <begin position="117"/>
        <end position="142"/>
    </location>
</feature>
<evidence type="ECO:0000313" key="12">
    <source>
        <dbReference type="Proteomes" id="UP000694558"/>
    </source>
</evidence>
<organism evidence="11 12">
    <name type="scientific">Scophthalmus maximus</name>
    <name type="common">Turbot</name>
    <name type="synonym">Psetta maxima</name>
    <dbReference type="NCBI Taxonomy" id="52904"/>
    <lineage>
        <taxon>Eukaryota</taxon>
        <taxon>Metazoa</taxon>
        <taxon>Chordata</taxon>
        <taxon>Craniata</taxon>
        <taxon>Vertebrata</taxon>
        <taxon>Euteleostomi</taxon>
        <taxon>Actinopterygii</taxon>
        <taxon>Neopterygii</taxon>
        <taxon>Teleostei</taxon>
        <taxon>Neoteleostei</taxon>
        <taxon>Acanthomorphata</taxon>
        <taxon>Carangaria</taxon>
        <taxon>Pleuronectiformes</taxon>
        <taxon>Pleuronectoidei</taxon>
        <taxon>Scophthalmidae</taxon>
        <taxon>Scophthalmus</taxon>
    </lineage>
</organism>
<protein>
    <submittedName>
        <fullName evidence="11">Sterol O-acyltransferase 2</fullName>
    </submittedName>
</protein>
<feature type="transmembrane region" description="Helical" evidence="10">
    <location>
        <begin position="74"/>
        <end position="97"/>
    </location>
</feature>
<evidence type="ECO:0000256" key="6">
    <source>
        <dbReference type="ARBA" id="ARBA00022989"/>
    </source>
</evidence>
<feature type="active site" evidence="9">
    <location>
        <position position="290"/>
    </location>
</feature>
<evidence type="ECO:0000256" key="5">
    <source>
        <dbReference type="ARBA" id="ARBA00022824"/>
    </source>
</evidence>
<evidence type="ECO:0000256" key="3">
    <source>
        <dbReference type="ARBA" id="ARBA00022679"/>
    </source>
</evidence>
<dbReference type="InterPro" id="IPR014371">
    <property type="entry name" value="Oat_ACAT_DAG_ARE"/>
</dbReference>
<name>A0A8D3DK09_SCOMX</name>
<evidence type="ECO:0000256" key="1">
    <source>
        <dbReference type="ARBA" id="ARBA00004477"/>
    </source>
</evidence>
<evidence type="ECO:0000256" key="9">
    <source>
        <dbReference type="PIRSR" id="PIRSR000439-1"/>
    </source>
</evidence>
<evidence type="ECO:0000256" key="10">
    <source>
        <dbReference type="SAM" id="Phobius"/>
    </source>
</evidence>
<dbReference type="GO" id="GO:0034736">
    <property type="term" value="F:cholesterol O-acyltransferase activity"/>
    <property type="evidence" value="ECO:0007669"/>
    <property type="project" value="TreeGrafter"/>
</dbReference>
<dbReference type="PIRSF" id="PIRSF000439">
    <property type="entry name" value="Oat_ACAT_DAG_ARE"/>
    <property type="match status" value="1"/>
</dbReference>
<reference evidence="11" key="2">
    <citation type="submission" date="2025-08" db="UniProtKB">
        <authorList>
            <consortium name="Ensembl"/>
        </authorList>
    </citation>
    <scope>IDENTIFICATION</scope>
</reference>
<comment type="similarity">
    <text evidence="2">Belongs to the membrane-bound acyltransferase family. Sterol o-acyltransferase subfamily.</text>
</comment>
<feature type="transmembrane region" description="Helical" evidence="10">
    <location>
        <begin position="331"/>
        <end position="350"/>
    </location>
</feature>
<feature type="transmembrane region" description="Helical" evidence="10">
    <location>
        <begin position="274"/>
        <end position="294"/>
    </location>
</feature>
<dbReference type="GO" id="GO:0005789">
    <property type="term" value="C:endoplasmic reticulum membrane"/>
    <property type="evidence" value="ECO:0007669"/>
    <property type="project" value="UniProtKB-SubCell"/>
</dbReference>
<dbReference type="GO" id="GO:0008203">
    <property type="term" value="P:cholesterol metabolic process"/>
    <property type="evidence" value="ECO:0007669"/>
    <property type="project" value="TreeGrafter"/>
</dbReference>
<keyword evidence="4 10" id="KW-0812">Transmembrane</keyword>
<dbReference type="GO" id="GO:0033344">
    <property type="term" value="P:cholesterol efflux"/>
    <property type="evidence" value="ECO:0007669"/>
    <property type="project" value="TreeGrafter"/>
</dbReference>
<keyword evidence="7 10" id="KW-0472">Membrane</keyword>
<dbReference type="AlphaFoldDB" id="A0A8D3DK09"/>
<evidence type="ECO:0000256" key="7">
    <source>
        <dbReference type="ARBA" id="ARBA00023136"/>
    </source>
</evidence>
<comment type="subcellular location">
    <subcellularLocation>
        <location evidence="1">Endoplasmic reticulum membrane</location>
        <topology evidence="1">Multi-pass membrane protein</topology>
    </subcellularLocation>
</comment>
<accession>A0A8D3DK09</accession>
<proteinExistence type="inferred from homology"/>
<feature type="transmembrane region" description="Helical" evidence="10">
    <location>
        <begin position="300"/>
        <end position="319"/>
    </location>
</feature>
<keyword evidence="5" id="KW-0256">Endoplasmic reticulum</keyword>
<keyword evidence="8" id="KW-0012">Acyltransferase</keyword>
<evidence type="ECO:0000256" key="2">
    <source>
        <dbReference type="ARBA" id="ARBA00009010"/>
    </source>
</evidence>
<evidence type="ECO:0000313" key="11">
    <source>
        <dbReference type="Ensembl" id="ENSSMAP00000059868.1"/>
    </source>
</evidence>